<dbReference type="PANTHER" id="PTHR42839">
    <property type="entry name" value="ISOCHORISMATE SYNTHASE ENTC"/>
    <property type="match status" value="1"/>
</dbReference>
<evidence type="ECO:0000256" key="2">
    <source>
        <dbReference type="ARBA" id="ARBA00005297"/>
    </source>
</evidence>
<dbReference type="InterPro" id="IPR005801">
    <property type="entry name" value="ADC_synthase"/>
</dbReference>
<feature type="domain" description="Chorismate-utilising enzyme C-terminal" evidence="6">
    <location>
        <begin position="149"/>
        <end position="399"/>
    </location>
</feature>
<dbReference type="PANTHER" id="PTHR42839:SF2">
    <property type="entry name" value="ISOCHORISMATE SYNTHASE ENTC"/>
    <property type="match status" value="1"/>
</dbReference>
<dbReference type="Gene3D" id="3.60.120.10">
    <property type="entry name" value="Anthranilate synthase"/>
    <property type="match status" value="1"/>
</dbReference>
<keyword evidence="4 7" id="KW-0413">Isomerase</keyword>
<evidence type="ECO:0000259" key="6">
    <source>
        <dbReference type="Pfam" id="PF00425"/>
    </source>
</evidence>
<dbReference type="InterPro" id="IPR015890">
    <property type="entry name" value="Chorismate_C"/>
</dbReference>
<gene>
    <name evidence="7" type="ORF">GC722_05700</name>
</gene>
<dbReference type="EC" id="5.4.4.2" evidence="3"/>
<dbReference type="EMBL" id="WPCU01000004">
    <property type="protein sequence ID" value="MVA75522.1"/>
    <property type="molecule type" value="Genomic_DNA"/>
</dbReference>
<dbReference type="GO" id="GO:0008909">
    <property type="term" value="F:isochorismate synthase activity"/>
    <property type="evidence" value="ECO:0007669"/>
    <property type="project" value="UniProtKB-EC"/>
</dbReference>
<dbReference type="NCBIfam" id="TIGR00543">
    <property type="entry name" value="isochor_syn"/>
    <property type="match status" value="1"/>
</dbReference>
<comment type="catalytic activity">
    <reaction evidence="1">
        <text>chorismate = isochorismate</text>
        <dbReference type="Rhea" id="RHEA:18985"/>
        <dbReference type="ChEBI" id="CHEBI:29748"/>
        <dbReference type="ChEBI" id="CHEBI:29780"/>
        <dbReference type="EC" id="5.4.4.2"/>
    </reaction>
</comment>
<dbReference type="Pfam" id="PF00425">
    <property type="entry name" value="Chorismate_bind"/>
    <property type="match status" value="1"/>
</dbReference>
<dbReference type="InterPro" id="IPR004561">
    <property type="entry name" value="IsoChor_synthase"/>
</dbReference>
<keyword evidence="8" id="KW-1185">Reference proteome</keyword>
<protein>
    <recommendedName>
        <fullName evidence="3">isochorismate synthase</fullName>
        <ecNumber evidence="3">5.4.4.2</ecNumber>
    </recommendedName>
    <alternativeName>
        <fullName evidence="5">Isochorismate mutase</fullName>
    </alternativeName>
</protein>
<evidence type="ECO:0000256" key="5">
    <source>
        <dbReference type="ARBA" id="ARBA00041564"/>
    </source>
</evidence>
<comment type="caution">
    <text evidence="7">The sequence shown here is derived from an EMBL/GenBank/DDBJ whole genome shotgun (WGS) entry which is preliminary data.</text>
</comment>
<dbReference type="GO" id="GO:0009697">
    <property type="term" value="P:salicylic acid biosynthetic process"/>
    <property type="evidence" value="ECO:0007669"/>
    <property type="project" value="TreeGrafter"/>
</dbReference>
<dbReference type="Proteomes" id="UP000435304">
    <property type="component" value="Unassembled WGS sequence"/>
</dbReference>
<sequence length="412" mass="43026">MLALLEAGPAAGVEQAWLRGPDAAVAGGEAARWAAEPGQGVADAAGWWASVVERLEEAEDSSGVPATAFGSFCFDPARTRALPVLVLPEWTLVHRHGVTTLVEVAGRPFARPPRGREELLAGLPAAGTERAGVTEPLTVSERAGSLDADGWADRVAQGVKRILAGELDKVVLARQVAAVADRPLPLGRLARRLHEQYPRCWTFLVDGLVGASPEMLVRREDGLVTSRVLAGTIGVHGATTPETLATALASSSKDLQEHEYAVASVAEALSPFCTGMNVPDAPYVLELPNVLHLATDVTAVAAAGTSVLELVAALHPSAAVCGTPTEVARELVAELEELDRGRYSGPVGWVDAHGDGAFAIALRCGQLDTADPTTLHLYAGCGIVADSDPDAEVAESEAKLVPMRDALRAVVR</sequence>
<proteinExistence type="inferred from homology"/>
<accession>A0A6A9UV70</accession>
<evidence type="ECO:0000256" key="3">
    <source>
        <dbReference type="ARBA" id="ARBA00012824"/>
    </source>
</evidence>
<evidence type="ECO:0000256" key="1">
    <source>
        <dbReference type="ARBA" id="ARBA00000799"/>
    </source>
</evidence>
<reference evidence="7 8" key="1">
    <citation type="submission" date="2019-12" db="EMBL/GenBank/DDBJ databases">
        <title>Auraticoccus cholistani sp. nov., an actinomycete isolated from soil of Cholistan desert.</title>
        <authorList>
            <person name="Cheema M.T."/>
        </authorList>
    </citation>
    <scope>NUCLEOTIDE SEQUENCE [LARGE SCALE GENOMIC DNA]</scope>
    <source>
        <strain evidence="7 8">F435</strain>
    </source>
</reference>
<evidence type="ECO:0000313" key="8">
    <source>
        <dbReference type="Proteomes" id="UP000435304"/>
    </source>
</evidence>
<dbReference type="AlphaFoldDB" id="A0A6A9UV70"/>
<comment type="similarity">
    <text evidence="2">Belongs to the isochorismate synthase family.</text>
</comment>
<dbReference type="SUPFAM" id="SSF56322">
    <property type="entry name" value="ADC synthase"/>
    <property type="match status" value="1"/>
</dbReference>
<name>A0A6A9UV70_9ACTN</name>
<evidence type="ECO:0000313" key="7">
    <source>
        <dbReference type="EMBL" id="MVA75522.1"/>
    </source>
</evidence>
<evidence type="ECO:0000256" key="4">
    <source>
        <dbReference type="ARBA" id="ARBA00023235"/>
    </source>
</evidence>
<organism evidence="7 8">
    <name type="scientific">Auraticoccus cholistanensis</name>
    <dbReference type="NCBI Taxonomy" id="2656650"/>
    <lineage>
        <taxon>Bacteria</taxon>
        <taxon>Bacillati</taxon>
        <taxon>Actinomycetota</taxon>
        <taxon>Actinomycetes</taxon>
        <taxon>Propionibacteriales</taxon>
        <taxon>Propionibacteriaceae</taxon>
        <taxon>Auraticoccus</taxon>
    </lineage>
</organism>